<dbReference type="InterPro" id="IPR008920">
    <property type="entry name" value="TF_FadR/GntR_C"/>
</dbReference>
<keyword evidence="3" id="KW-0804">Transcription</keyword>
<dbReference type="RefSeq" id="WP_249773649.1">
    <property type="nucleotide sequence ID" value="NZ_CP097332.1"/>
</dbReference>
<dbReference type="SMART" id="SM00895">
    <property type="entry name" value="FCD"/>
    <property type="match status" value="1"/>
</dbReference>
<dbReference type="InterPro" id="IPR011711">
    <property type="entry name" value="GntR_C"/>
</dbReference>
<evidence type="ECO:0000259" key="5">
    <source>
        <dbReference type="PROSITE" id="PS50949"/>
    </source>
</evidence>
<accession>A0ABY4R1T1</accession>
<dbReference type="EMBL" id="CP097332">
    <property type="protein sequence ID" value="UQX89753.1"/>
    <property type="molecule type" value="Genomic_DNA"/>
</dbReference>
<evidence type="ECO:0000256" key="2">
    <source>
        <dbReference type="ARBA" id="ARBA00023125"/>
    </source>
</evidence>
<dbReference type="Gene3D" id="1.20.120.530">
    <property type="entry name" value="GntR ligand-binding domain-like"/>
    <property type="match status" value="1"/>
</dbReference>
<proteinExistence type="predicted"/>
<dbReference type="Pfam" id="PF07729">
    <property type="entry name" value="FCD"/>
    <property type="match status" value="1"/>
</dbReference>
<evidence type="ECO:0000313" key="7">
    <source>
        <dbReference type="Proteomes" id="UP001056336"/>
    </source>
</evidence>
<dbReference type="Proteomes" id="UP001056336">
    <property type="component" value="Chromosome"/>
</dbReference>
<reference evidence="6" key="1">
    <citation type="journal article" date="2018" name="Int. J. Syst. Evol. Microbiol.">
        <title>Jatrophihabitans telluris sp. nov., isolated from sediment soil of lava forest wetlands and the emended description of the genus Jatrophihabitans.</title>
        <authorList>
            <person name="Lee K.C."/>
            <person name="Suh M.K."/>
            <person name="Eom M.K."/>
            <person name="Kim K.K."/>
            <person name="Kim J.S."/>
            <person name="Kim D.S."/>
            <person name="Ko S.H."/>
            <person name="Shin Y.K."/>
            <person name="Lee J.S."/>
        </authorList>
    </citation>
    <scope>NUCLEOTIDE SEQUENCE</scope>
    <source>
        <strain evidence="6">N237</strain>
    </source>
</reference>
<dbReference type="PRINTS" id="PR00035">
    <property type="entry name" value="HTHGNTR"/>
</dbReference>
<feature type="region of interest" description="Disordered" evidence="4">
    <location>
        <begin position="1"/>
        <end position="42"/>
    </location>
</feature>
<reference evidence="6" key="2">
    <citation type="submission" date="2022-05" db="EMBL/GenBank/DDBJ databases">
        <authorList>
            <person name="Kim J.-S."/>
            <person name="Lee K."/>
            <person name="Suh M."/>
            <person name="Eom M."/>
            <person name="Kim J.-S."/>
            <person name="Kim D.-S."/>
            <person name="Ko S.-H."/>
            <person name="Shin Y."/>
            <person name="Lee J.-S."/>
        </authorList>
    </citation>
    <scope>NUCLEOTIDE SEQUENCE</scope>
    <source>
        <strain evidence="6">N237</strain>
    </source>
</reference>
<dbReference type="PANTHER" id="PTHR43537">
    <property type="entry name" value="TRANSCRIPTIONAL REGULATOR, GNTR FAMILY"/>
    <property type="match status" value="1"/>
</dbReference>
<dbReference type="CDD" id="cd07377">
    <property type="entry name" value="WHTH_GntR"/>
    <property type="match status" value="1"/>
</dbReference>
<gene>
    <name evidence="6" type="ORF">M6D93_07065</name>
</gene>
<evidence type="ECO:0000256" key="1">
    <source>
        <dbReference type="ARBA" id="ARBA00023015"/>
    </source>
</evidence>
<dbReference type="Pfam" id="PF00392">
    <property type="entry name" value="GntR"/>
    <property type="match status" value="1"/>
</dbReference>
<dbReference type="SUPFAM" id="SSF48008">
    <property type="entry name" value="GntR ligand-binding domain-like"/>
    <property type="match status" value="1"/>
</dbReference>
<dbReference type="SMART" id="SM00345">
    <property type="entry name" value="HTH_GNTR"/>
    <property type="match status" value="1"/>
</dbReference>
<name>A0ABY4R1T1_9ACTN</name>
<dbReference type="InterPro" id="IPR000524">
    <property type="entry name" value="Tscrpt_reg_HTH_GntR"/>
</dbReference>
<dbReference type="InterPro" id="IPR036388">
    <property type="entry name" value="WH-like_DNA-bd_sf"/>
</dbReference>
<keyword evidence="1" id="KW-0805">Transcription regulation</keyword>
<sequence length="275" mass="29912">MDTVDTPVAITAERQSGAPGQPGTTVGLPSDRAPLRPQGRGSRLGTAVVQALVDDIVSGRFPPGAALPPEADLCVHFDVSRTVVRESVKVVQEKGLVRIVQGKGTQVTDSREWNMIDEIVLSSLIRQDESLNILDELITVRAALEREMAAAAARVADTGQKGRIADALAAMRNVADSVALFSEADVAFHDVVMELSQNRLGRAIVTSIHDKARTNVRYHGSYTDESIVRTLAEHTAIAEAIQAGDPEAADRAMWSHIMDSWNRRRPSTRKYLTER</sequence>
<keyword evidence="2" id="KW-0238">DNA-binding</keyword>
<organism evidence="6 7">
    <name type="scientific">Jatrophihabitans telluris</name>
    <dbReference type="NCBI Taxonomy" id="2038343"/>
    <lineage>
        <taxon>Bacteria</taxon>
        <taxon>Bacillati</taxon>
        <taxon>Actinomycetota</taxon>
        <taxon>Actinomycetes</taxon>
        <taxon>Jatrophihabitantales</taxon>
        <taxon>Jatrophihabitantaceae</taxon>
        <taxon>Jatrophihabitans</taxon>
    </lineage>
</organism>
<protein>
    <submittedName>
        <fullName evidence="6">FadR family transcriptional regulator</fullName>
    </submittedName>
</protein>
<evidence type="ECO:0000256" key="3">
    <source>
        <dbReference type="ARBA" id="ARBA00023163"/>
    </source>
</evidence>
<dbReference type="Gene3D" id="1.10.10.10">
    <property type="entry name" value="Winged helix-like DNA-binding domain superfamily/Winged helix DNA-binding domain"/>
    <property type="match status" value="1"/>
</dbReference>
<dbReference type="PANTHER" id="PTHR43537:SF44">
    <property type="entry name" value="GNTR FAMILY REGULATORY PROTEIN"/>
    <property type="match status" value="1"/>
</dbReference>
<dbReference type="SUPFAM" id="SSF46785">
    <property type="entry name" value="Winged helix' DNA-binding domain"/>
    <property type="match status" value="1"/>
</dbReference>
<evidence type="ECO:0000313" key="6">
    <source>
        <dbReference type="EMBL" id="UQX89753.1"/>
    </source>
</evidence>
<keyword evidence="7" id="KW-1185">Reference proteome</keyword>
<dbReference type="InterPro" id="IPR036390">
    <property type="entry name" value="WH_DNA-bd_sf"/>
</dbReference>
<dbReference type="PROSITE" id="PS50949">
    <property type="entry name" value="HTH_GNTR"/>
    <property type="match status" value="1"/>
</dbReference>
<evidence type="ECO:0000256" key="4">
    <source>
        <dbReference type="SAM" id="MobiDB-lite"/>
    </source>
</evidence>
<feature type="domain" description="HTH gntR-type" evidence="5">
    <location>
        <begin position="42"/>
        <end position="110"/>
    </location>
</feature>